<dbReference type="InterPro" id="IPR036388">
    <property type="entry name" value="WH-like_DNA-bd_sf"/>
</dbReference>
<dbReference type="AlphaFoldDB" id="A0A365HCL0"/>
<evidence type="ECO:0000313" key="4">
    <source>
        <dbReference type="Proteomes" id="UP000251891"/>
    </source>
</evidence>
<feature type="compositionally biased region" description="Basic residues" evidence="1">
    <location>
        <begin position="1"/>
        <end position="10"/>
    </location>
</feature>
<accession>A0A365HCL0</accession>
<comment type="caution">
    <text evidence="3">The sequence shown here is derived from an EMBL/GenBank/DDBJ whole genome shotgun (WGS) entry which is preliminary data.</text>
</comment>
<feature type="region of interest" description="Disordered" evidence="1">
    <location>
        <begin position="1"/>
        <end position="43"/>
    </location>
</feature>
<protein>
    <submittedName>
        <fullName evidence="3">PadR family transcriptional regulator</fullName>
    </submittedName>
</protein>
<dbReference type="PANTHER" id="PTHR43252:SF2">
    <property type="entry name" value="TRANSCRIPTION REGULATOR, PADR-LIKE FAMILY"/>
    <property type="match status" value="1"/>
</dbReference>
<feature type="compositionally biased region" description="Basic and acidic residues" evidence="1">
    <location>
        <begin position="11"/>
        <end position="23"/>
    </location>
</feature>
<feature type="domain" description="Transcription regulator PadR N-terminal" evidence="2">
    <location>
        <begin position="49"/>
        <end position="115"/>
    </location>
</feature>
<dbReference type="Pfam" id="PF03551">
    <property type="entry name" value="PadR"/>
    <property type="match status" value="1"/>
</dbReference>
<organism evidence="3 4">
    <name type="scientific">Actinomadura craniellae</name>
    <dbReference type="NCBI Taxonomy" id="2231787"/>
    <lineage>
        <taxon>Bacteria</taxon>
        <taxon>Bacillati</taxon>
        <taxon>Actinomycetota</taxon>
        <taxon>Actinomycetes</taxon>
        <taxon>Streptosporangiales</taxon>
        <taxon>Thermomonosporaceae</taxon>
        <taxon>Actinomadura</taxon>
    </lineage>
</organism>
<feature type="region of interest" description="Disordered" evidence="1">
    <location>
        <begin position="95"/>
        <end position="116"/>
    </location>
</feature>
<gene>
    <name evidence="3" type="ORF">DPM19_01355</name>
</gene>
<dbReference type="InterPro" id="IPR036390">
    <property type="entry name" value="WH_DNA-bd_sf"/>
</dbReference>
<dbReference type="Gene3D" id="1.10.10.10">
    <property type="entry name" value="Winged helix-like DNA-binding domain superfamily/Winged helix DNA-binding domain"/>
    <property type="match status" value="1"/>
</dbReference>
<keyword evidence="4" id="KW-1185">Reference proteome</keyword>
<evidence type="ECO:0000313" key="3">
    <source>
        <dbReference type="EMBL" id="RAY16841.1"/>
    </source>
</evidence>
<dbReference type="RefSeq" id="WP_111862892.1">
    <property type="nucleotide sequence ID" value="NZ_QLYX01000001.1"/>
</dbReference>
<dbReference type="Proteomes" id="UP000251891">
    <property type="component" value="Unassembled WGS sequence"/>
</dbReference>
<reference evidence="3 4" key="1">
    <citation type="submission" date="2018-06" db="EMBL/GenBank/DDBJ databases">
        <title>Actinomadura craniellae sp. nov. isolated from marine sponge Craniella sp.</title>
        <authorList>
            <person name="Li L."/>
            <person name="Xu Q.H."/>
            <person name="Lin H.W."/>
            <person name="Lu Y.H."/>
        </authorList>
    </citation>
    <scope>NUCLEOTIDE SEQUENCE [LARGE SCALE GENOMIC DNA]</scope>
    <source>
        <strain evidence="3 4">LHW63021</strain>
    </source>
</reference>
<dbReference type="EMBL" id="QLYX01000001">
    <property type="protein sequence ID" value="RAY16841.1"/>
    <property type="molecule type" value="Genomic_DNA"/>
</dbReference>
<dbReference type="SUPFAM" id="SSF46785">
    <property type="entry name" value="Winged helix' DNA-binding domain"/>
    <property type="match status" value="1"/>
</dbReference>
<sequence>MHRDHEHHRGPRPEDGRRRRGDFDPWGPGGRRGGRRGGRTRRGNVKAALLALLAERPMHGYEMINELEERTNGVWRPSPGSVYPTLQLMEDEGLVTSQEQNGKRLFTPTEKGTSTAALEPEPWREVAGGAGDGRLRAREAVGQLGMALKQVMAAGTEEQQTRALDVVDEARRKLYGILAED</sequence>
<evidence type="ECO:0000259" key="2">
    <source>
        <dbReference type="Pfam" id="PF03551"/>
    </source>
</evidence>
<evidence type="ECO:0000256" key="1">
    <source>
        <dbReference type="SAM" id="MobiDB-lite"/>
    </source>
</evidence>
<dbReference type="InterPro" id="IPR005149">
    <property type="entry name" value="Tscrpt_reg_PadR_N"/>
</dbReference>
<dbReference type="PANTHER" id="PTHR43252">
    <property type="entry name" value="TRANSCRIPTIONAL REGULATOR YQJI"/>
    <property type="match status" value="1"/>
</dbReference>
<dbReference type="OrthoDB" id="1683430at2"/>
<proteinExistence type="predicted"/>
<feature type="compositionally biased region" description="Basic residues" evidence="1">
    <location>
        <begin position="32"/>
        <end position="43"/>
    </location>
</feature>
<name>A0A365HCL0_9ACTN</name>